<dbReference type="Gene3D" id="3.30.950.30">
    <property type="entry name" value="Schlafen, AAA domain"/>
    <property type="match status" value="1"/>
</dbReference>
<organism evidence="1 2">
    <name type="scientific">Staphylococcus epidermidis</name>
    <dbReference type="NCBI Taxonomy" id="1282"/>
    <lineage>
        <taxon>Bacteria</taxon>
        <taxon>Bacillati</taxon>
        <taxon>Bacillota</taxon>
        <taxon>Bacilli</taxon>
        <taxon>Bacillales</taxon>
        <taxon>Staphylococcaceae</taxon>
        <taxon>Staphylococcus</taxon>
    </lineage>
</organism>
<dbReference type="AlphaFoldDB" id="A0AAE5QW70"/>
<sequence length="145" mass="17125">FWNALYGRSKVSQNILSNKDVKIVNIENKACIEIHVPEAPYSKKPIYVDNKKDLVYKRVDDADRIATEEEYKFMIVNSQDDIDTELLDNYDMSDLNHESIENYRKLLLKNTNDERYANMSQLDLMIDLGAYRKDRSSKDKQYKMT</sequence>
<dbReference type="InterPro" id="IPR038461">
    <property type="entry name" value="Schlafen_AlbA_2_dom_sf"/>
</dbReference>
<feature type="non-terminal residue" evidence="1">
    <location>
        <position position="1"/>
    </location>
</feature>
<reference evidence="1 2" key="1">
    <citation type="submission" date="2017-10" db="EMBL/GenBank/DDBJ databases">
        <title>genome sequences of Staph epi in chlorhexidine trial.</title>
        <authorList>
            <person name="Greninger A.L."/>
            <person name="Addetia A."/>
            <person name="Qin X."/>
            <person name="Zerr D."/>
        </authorList>
    </citation>
    <scope>NUCLEOTIDE SEQUENCE [LARGE SCALE GENOMIC DNA]</scope>
    <source>
        <strain evidence="1 2">SCH-17</strain>
    </source>
</reference>
<accession>A0AAE5QW70</accession>
<name>A0AAE5QW70_STAEP</name>
<protein>
    <submittedName>
        <fullName evidence="1">AAA family ATPase</fullName>
    </submittedName>
</protein>
<comment type="caution">
    <text evidence="1">The sequence shown here is derived from an EMBL/GenBank/DDBJ whole genome shotgun (WGS) entry which is preliminary data.</text>
</comment>
<gene>
    <name evidence="1" type="ORF">CTJ08_14115</name>
</gene>
<proteinExistence type="predicted"/>
<evidence type="ECO:0000313" key="1">
    <source>
        <dbReference type="EMBL" id="PIH08877.1"/>
    </source>
</evidence>
<evidence type="ECO:0000313" key="2">
    <source>
        <dbReference type="Proteomes" id="UP000228502"/>
    </source>
</evidence>
<feature type="non-terminal residue" evidence="1">
    <location>
        <position position="145"/>
    </location>
</feature>
<dbReference type="EMBL" id="PEJG01000180">
    <property type="protein sequence ID" value="PIH08877.1"/>
    <property type="molecule type" value="Genomic_DNA"/>
</dbReference>
<dbReference type="Proteomes" id="UP000228502">
    <property type="component" value="Unassembled WGS sequence"/>
</dbReference>